<dbReference type="InterPro" id="IPR001878">
    <property type="entry name" value="Znf_CCHC"/>
</dbReference>
<dbReference type="SUPFAM" id="SSF56672">
    <property type="entry name" value="DNA/RNA polymerases"/>
    <property type="match status" value="1"/>
</dbReference>
<dbReference type="Gene3D" id="3.30.70.270">
    <property type="match status" value="1"/>
</dbReference>
<evidence type="ECO:0000256" key="3">
    <source>
        <dbReference type="ARBA" id="ARBA00023125"/>
    </source>
</evidence>
<evidence type="ECO:0008006" key="12">
    <source>
        <dbReference type="Google" id="ProtNLM"/>
    </source>
</evidence>
<dbReference type="InterPro" id="IPR043502">
    <property type="entry name" value="DNA/RNA_pol_sf"/>
</dbReference>
<keyword evidence="2" id="KW-0064">Aspartyl protease</keyword>
<evidence type="ECO:0000259" key="9">
    <source>
        <dbReference type="PROSITE" id="PS50878"/>
    </source>
</evidence>
<feature type="region of interest" description="Disordered" evidence="7">
    <location>
        <begin position="617"/>
        <end position="650"/>
    </location>
</feature>
<dbReference type="CDD" id="cd09274">
    <property type="entry name" value="RNase_HI_RT_Ty3"/>
    <property type="match status" value="1"/>
</dbReference>
<keyword evidence="2" id="KW-0378">Hydrolase</keyword>
<reference evidence="10 11" key="1">
    <citation type="journal article" date="2018" name="Cell">
        <title>The Chara Genome: Secondary Complexity and Implications for Plant Terrestrialization.</title>
        <authorList>
            <person name="Nishiyama T."/>
            <person name="Sakayama H."/>
            <person name="Vries J.D."/>
            <person name="Buschmann H."/>
            <person name="Saint-Marcoux D."/>
            <person name="Ullrich K.K."/>
            <person name="Haas F.B."/>
            <person name="Vanderstraeten L."/>
            <person name="Becker D."/>
            <person name="Lang D."/>
            <person name="Vosolsobe S."/>
            <person name="Rombauts S."/>
            <person name="Wilhelmsson P.K.I."/>
            <person name="Janitza P."/>
            <person name="Kern R."/>
            <person name="Heyl A."/>
            <person name="Rumpler F."/>
            <person name="Villalobos L.I.A.C."/>
            <person name="Clay J.M."/>
            <person name="Skokan R."/>
            <person name="Toyoda A."/>
            <person name="Suzuki Y."/>
            <person name="Kagoshima H."/>
            <person name="Schijlen E."/>
            <person name="Tajeshwar N."/>
            <person name="Catarino B."/>
            <person name="Hetherington A.J."/>
            <person name="Saltykova A."/>
            <person name="Bonnot C."/>
            <person name="Breuninger H."/>
            <person name="Symeonidi A."/>
            <person name="Radhakrishnan G.V."/>
            <person name="Van Nieuwerburgh F."/>
            <person name="Deforce D."/>
            <person name="Chang C."/>
            <person name="Karol K.G."/>
            <person name="Hedrich R."/>
            <person name="Ulvskov P."/>
            <person name="Glockner G."/>
            <person name="Delwiche C.F."/>
            <person name="Petrasek J."/>
            <person name="Van de Peer Y."/>
            <person name="Friml J."/>
            <person name="Beilby M."/>
            <person name="Dolan L."/>
            <person name="Kohara Y."/>
            <person name="Sugano S."/>
            <person name="Fujiyama A."/>
            <person name="Delaux P.-M."/>
            <person name="Quint M."/>
            <person name="TheiBen G."/>
            <person name="Hagemann M."/>
            <person name="Harholt J."/>
            <person name="Dunand C."/>
            <person name="Zachgo S."/>
            <person name="Langdale J."/>
            <person name="Maumus F."/>
            <person name="Straeten D.V.D."/>
            <person name="Gould S.B."/>
            <person name="Rensing S.A."/>
        </authorList>
    </citation>
    <scope>NUCLEOTIDE SEQUENCE [LARGE SCALE GENOMIC DNA]</scope>
    <source>
        <strain evidence="10 11">S276</strain>
    </source>
</reference>
<keyword evidence="3" id="KW-0238">DNA-binding</keyword>
<evidence type="ECO:0000256" key="4">
    <source>
        <dbReference type="ARBA" id="ARBA00023268"/>
    </source>
</evidence>
<evidence type="ECO:0000256" key="2">
    <source>
        <dbReference type="ARBA" id="ARBA00022750"/>
    </source>
</evidence>
<dbReference type="PANTHER" id="PTHR37984">
    <property type="entry name" value="PROTEIN CBG26694"/>
    <property type="match status" value="1"/>
</dbReference>
<dbReference type="InterPro" id="IPR000477">
    <property type="entry name" value="RT_dom"/>
</dbReference>
<dbReference type="Proteomes" id="UP000265515">
    <property type="component" value="Unassembled WGS sequence"/>
</dbReference>
<keyword evidence="1" id="KW-0645">Protease</keyword>
<evidence type="ECO:0000256" key="6">
    <source>
        <dbReference type="SAM" id="Coils"/>
    </source>
</evidence>
<proteinExistence type="predicted"/>
<dbReference type="GO" id="GO:0004190">
    <property type="term" value="F:aspartic-type endopeptidase activity"/>
    <property type="evidence" value="ECO:0007669"/>
    <property type="project" value="UniProtKB-KW"/>
</dbReference>
<dbReference type="Pfam" id="PF17919">
    <property type="entry name" value="RT_RNaseH_2"/>
    <property type="match status" value="1"/>
</dbReference>
<keyword evidence="4" id="KW-0511">Multifunctional enzyme</keyword>
<keyword evidence="11" id="KW-1185">Reference proteome</keyword>
<feature type="region of interest" description="Disordered" evidence="7">
    <location>
        <begin position="398"/>
        <end position="461"/>
    </location>
</feature>
<keyword evidence="5" id="KW-0863">Zinc-finger</keyword>
<dbReference type="SUPFAM" id="SSF57756">
    <property type="entry name" value="Retrovirus zinc finger-like domains"/>
    <property type="match status" value="1"/>
</dbReference>
<evidence type="ECO:0000256" key="7">
    <source>
        <dbReference type="SAM" id="MobiDB-lite"/>
    </source>
</evidence>
<dbReference type="Pfam" id="PF00078">
    <property type="entry name" value="RVT_1"/>
    <property type="match status" value="1"/>
</dbReference>
<sequence>MNMAFHNFVRKTRLAQSIINYCVIVYMDDILVYSSSYKEHVQHIEWAIHALRDAGFKVALEKSSYYRRFIKGFAAIAGPLTNLLRKDQPLIWTAECDQAFSKLKAALISAQVLIRPDPEKPFVLITDSRPEAISAILAQVGPSGLESVVEYGSKSVPACKRNYAAPRSECYATLWGISHFRAYLYGRKFTLVTDHEPLLALKKSKDYSGMIGRWATVLQSMDFDIRHLKHERHGNADGLTRLHRPEKVPKGEETFEEFSFCLTRVQVKWTGTIEHPTWIKNPELLIIQGWRTNTEGDLIGFLFGSVRPGCRQLIAQELIAPIVQLADDLSPDIYFQSDNNPAPYIFQRSLDPYLQWTSCLEEPRDEDTLPSRQEYLKPYEIILYAFYPRAEEVVIDDNDDEEENDDEETSEEGSYSEHSEGELSEEEEKGTGSEWEAPPEEATSMGMEAEDPEAARKREEIASGKRQLSPFLVSCVSCSEFMSESLTIEFIEVSHTLFHEVTDVEFELQFGGFESVSTMASNQGNSQPRNAGCYNCSQLGHIARFCHLPDKRLDSQNASTSTTIVPHNPSYVNSTVAHQPPEYSYYNGGYSGGGGLWQRVSNLEDLIAKIKGKHEADEVKEKATWEEEEKKKKEKEEEEKREKDKREREEMHSVFAKEMNSRLDVISNAIGGKKDKEDNEEAVTMLQKEISNMRKASEARFGLLEDEIAKEKRLSQEAVADAEAWKSEALQPGNKRGSLAVGASPVTLARVRPMVTQTLTPEGTRRVVDEHYKSVVKRHGMEVDVLQEMRMKEVKAKRDAEEELAKVREKQLEDEREMDRLRKRMRSLEVERGCRGSVTNLKQQLDEVVDGR</sequence>
<dbReference type="PANTHER" id="PTHR37984:SF5">
    <property type="entry name" value="PROTEIN NYNRIN-LIKE"/>
    <property type="match status" value="1"/>
</dbReference>
<evidence type="ECO:0000259" key="8">
    <source>
        <dbReference type="PROSITE" id="PS50158"/>
    </source>
</evidence>
<protein>
    <recommendedName>
        <fullName evidence="12">CCHC-type domain-containing protein</fullName>
    </recommendedName>
</protein>
<dbReference type="InterPro" id="IPR041577">
    <property type="entry name" value="RT_RNaseH_2"/>
</dbReference>
<feature type="coiled-coil region" evidence="6">
    <location>
        <begin position="790"/>
        <end position="831"/>
    </location>
</feature>
<dbReference type="GO" id="GO:0003677">
    <property type="term" value="F:DNA binding"/>
    <property type="evidence" value="ECO:0007669"/>
    <property type="project" value="UniProtKB-KW"/>
</dbReference>
<dbReference type="InterPro" id="IPR036875">
    <property type="entry name" value="Znf_CCHC_sf"/>
</dbReference>
<organism evidence="10 11">
    <name type="scientific">Chara braunii</name>
    <name type="common">Braun's stonewort</name>
    <dbReference type="NCBI Taxonomy" id="69332"/>
    <lineage>
        <taxon>Eukaryota</taxon>
        <taxon>Viridiplantae</taxon>
        <taxon>Streptophyta</taxon>
        <taxon>Charophyceae</taxon>
        <taxon>Charales</taxon>
        <taxon>Characeae</taxon>
        <taxon>Chara</taxon>
    </lineage>
</organism>
<dbReference type="PROSITE" id="PS50158">
    <property type="entry name" value="ZF_CCHC"/>
    <property type="match status" value="1"/>
</dbReference>
<dbReference type="EMBL" id="BFEA01000147">
    <property type="protein sequence ID" value="GBG71453.1"/>
    <property type="molecule type" value="Genomic_DNA"/>
</dbReference>
<dbReference type="OrthoDB" id="1430630at2759"/>
<feature type="domain" description="CCHC-type" evidence="8">
    <location>
        <begin position="533"/>
        <end position="546"/>
    </location>
</feature>
<keyword evidence="5" id="KW-0862">Zinc</keyword>
<feature type="compositionally biased region" description="Acidic residues" evidence="7">
    <location>
        <begin position="398"/>
        <end position="411"/>
    </location>
</feature>
<name>A0A388KND4_CHABU</name>
<dbReference type="PROSITE" id="PS50878">
    <property type="entry name" value="RT_POL"/>
    <property type="match status" value="1"/>
</dbReference>
<dbReference type="Gramene" id="GBG71453">
    <property type="protein sequence ID" value="GBG71453"/>
    <property type="gene ID" value="CBR_g8871"/>
</dbReference>
<evidence type="ECO:0000313" key="11">
    <source>
        <dbReference type="Proteomes" id="UP000265515"/>
    </source>
</evidence>
<feature type="domain" description="Reverse transcriptase" evidence="9">
    <location>
        <begin position="1"/>
        <end position="81"/>
    </location>
</feature>
<keyword evidence="6" id="KW-0175">Coiled coil</keyword>
<evidence type="ECO:0000256" key="1">
    <source>
        <dbReference type="ARBA" id="ARBA00022670"/>
    </source>
</evidence>
<gene>
    <name evidence="10" type="ORF">CBR_g8871</name>
</gene>
<keyword evidence="5" id="KW-0479">Metal-binding</keyword>
<dbReference type="FunFam" id="3.30.70.270:FF:000020">
    <property type="entry name" value="Transposon Tf2-6 polyprotein-like Protein"/>
    <property type="match status" value="1"/>
</dbReference>
<evidence type="ECO:0000313" key="10">
    <source>
        <dbReference type="EMBL" id="GBG71453.1"/>
    </source>
</evidence>
<dbReference type="InterPro" id="IPR043128">
    <property type="entry name" value="Rev_trsase/Diguanyl_cyclase"/>
</dbReference>
<evidence type="ECO:0000256" key="5">
    <source>
        <dbReference type="PROSITE-ProRule" id="PRU00047"/>
    </source>
</evidence>
<dbReference type="Gene3D" id="4.10.60.10">
    <property type="entry name" value="Zinc finger, CCHC-type"/>
    <property type="match status" value="1"/>
</dbReference>
<dbReference type="GO" id="GO:0008270">
    <property type="term" value="F:zinc ion binding"/>
    <property type="evidence" value="ECO:0007669"/>
    <property type="project" value="UniProtKB-KW"/>
</dbReference>
<accession>A0A388KND4</accession>
<comment type="caution">
    <text evidence="10">The sequence shown here is derived from an EMBL/GenBank/DDBJ whole genome shotgun (WGS) entry which is preliminary data.</text>
</comment>
<dbReference type="GO" id="GO:0006508">
    <property type="term" value="P:proteolysis"/>
    <property type="evidence" value="ECO:0007669"/>
    <property type="project" value="UniProtKB-KW"/>
</dbReference>
<dbReference type="AlphaFoldDB" id="A0A388KND4"/>
<dbReference type="InterPro" id="IPR050951">
    <property type="entry name" value="Retrovirus_Pol_polyprotein"/>
</dbReference>